<proteinExistence type="predicted"/>
<sequence>MTVEAETSRNIEIKNSIGTKQGQSCQIKPLVLRYILVLLMVWYMCSLLSYLLDMKSSTAWFMCCSSRISRAFLQIFGRKRTPPSITVLDPQFKGDLSTLPGPGAALPVVQILWYW</sequence>
<evidence type="ECO:0000313" key="2">
    <source>
        <dbReference type="EMBL" id="KAJ7723171.1"/>
    </source>
</evidence>
<feature type="transmembrane region" description="Helical" evidence="1">
    <location>
        <begin position="31"/>
        <end position="52"/>
    </location>
</feature>
<dbReference type="AlphaFoldDB" id="A0AAD7HME7"/>
<protein>
    <submittedName>
        <fullName evidence="2">Uncharacterized protein</fullName>
    </submittedName>
</protein>
<comment type="caution">
    <text evidence="2">The sequence shown here is derived from an EMBL/GenBank/DDBJ whole genome shotgun (WGS) entry which is preliminary data.</text>
</comment>
<name>A0AAD7HME7_9AGAR</name>
<accession>A0AAD7HME7</accession>
<keyword evidence="1" id="KW-1133">Transmembrane helix</keyword>
<organism evidence="2 3">
    <name type="scientific">Mycena metata</name>
    <dbReference type="NCBI Taxonomy" id="1033252"/>
    <lineage>
        <taxon>Eukaryota</taxon>
        <taxon>Fungi</taxon>
        <taxon>Dikarya</taxon>
        <taxon>Basidiomycota</taxon>
        <taxon>Agaricomycotina</taxon>
        <taxon>Agaricomycetes</taxon>
        <taxon>Agaricomycetidae</taxon>
        <taxon>Agaricales</taxon>
        <taxon>Marasmiineae</taxon>
        <taxon>Mycenaceae</taxon>
        <taxon>Mycena</taxon>
    </lineage>
</organism>
<keyword evidence="1" id="KW-0812">Transmembrane</keyword>
<reference evidence="2" key="1">
    <citation type="submission" date="2023-03" db="EMBL/GenBank/DDBJ databases">
        <title>Massive genome expansion in bonnet fungi (Mycena s.s.) driven by repeated elements and novel gene families across ecological guilds.</title>
        <authorList>
            <consortium name="Lawrence Berkeley National Laboratory"/>
            <person name="Harder C.B."/>
            <person name="Miyauchi S."/>
            <person name="Viragh M."/>
            <person name="Kuo A."/>
            <person name="Thoen E."/>
            <person name="Andreopoulos B."/>
            <person name="Lu D."/>
            <person name="Skrede I."/>
            <person name="Drula E."/>
            <person name="Henrissat B."/>
            <person name="Morin E."/>
            <person name="Kohler A."/>
            <person name="Barry K."/>
            <person name="LaButti K."/>
            <person name="Morin E."/>
            <person name="Salamov A."/>
            <person name="Lipzen A."/>
            <person name="Mereny Z."/>
            <person name="Hegedus B."/>
            <person name="Baldrian P."/>
            <person name="Stursova M."/>
            <person name="Weitz H."/>
            <person name="Taylor A."/>
            <person name="Grigoriev I.V."/>
            <person name="Nagy L.G."/>
            <person name="Martin F."/>
            <person name="Kauserud H."/>
        </authorList>
    </citation>
    <scope>NUCLEOTIDE SEQUENCE</scope>
    <source>
        <strain evidence="2">CBHHK182m</strain>
    </source>
</reference>
<dbReference type="Proteomes" id="UP001215598">
    <property type="component" value="Unassembled WGS sequence"/>
</dbReference>
<keyword evidence="3" id="KW-1185">Reference proteome</keyword>
<dbReference type="EMBL" id="JARKIB010000213">
    <property type="protein sequence ID" value="KAJ7723171.1"/>
    <property type="molecule type" value="Genomic_DNA"/>
</dbReference>
<gene>
    <name evidence="2" type="ORF">B0H16DRAFT_1473015</name>
</gene>
<evidence type="ECO:0000313" key="3">
    <source>
        <dbReference type="Proteomes" id="UP001215598"/>
    </source>
</evidence>
<evidence type="ECO:0000256" key="1">
    <source>
        <dbReference type="SAM" id="Phobius"/>
    </source>
</evidence>
<keyword evidence="1" id="KW-0472">Membrane</keyword>